<reference evidence="2 4" key="1">
    <citation type="submission" date="2016-09" db="EMBL/GenBank/DDBJ databases">
        <title>Streptomyces platensis DSM40041, a candidate organism with high potential of specific P450 cytochromes.</title>
        <authorList>
            <person name="Grumaz C."/>
            <person name="Vainshtein Y."/>
            <person name="Kirstahler P."/>
            <person name="Sohn K."/>
        </authorList>
    </citation>
    <scope>NUCLEOTIDE SEQUENCE [LARGE SCALE GENOMIC DNA]</scope>
    <source>
        <strain evidence="2 4">DSM 40041</strain>
    </source>
</reference>
<feature type="signal peptide" evidence="1">
    <location>
        <begin position="1"/>
        <end position="22"/>
    </location>
</feature>
<dbReference type="AlphaFoldDB" id="A0AAE6TKF2"/>
<evidence type="ECO:0000256" key="1">
    <source>
        <dbReference type="SAM" id="SignalP"/>
    </source>
</evidence>
<dbReference type="Pfam" id="PF13416">
    <property type="entry name" value="SBP_bac_8"/>
    <property type="match status" value="1"/>
</dbReference>
<dbReference type="InterPro" id="IPR006059">
    <property type="entry name" value="SBP"/>
</dbReference>
<protein>
    <submittedName>
        <fullName evidence="3">Extracellular solute-binding protein</fullName>
    </submittedName>
    <submittedName>
        <fullName evidence="2">Maltose-binding periplasmic protein</fullName>
    </submittedName>
</protein>
<dbReference type="EMBL" id="CP023691">
    <property type="protein sequence ID" value="QEV50596.1"/>
    <property type="molecule type" value="Genomic_DNA"/>
</dbReference>
<accession>A0AAE6TKF2</accession>
<feature type="chain" id="PRO_5042232621" evidence="1">
    <location>
        <begin position="23"/>
        <end position="415"/>
    </location>
</feature>
<evidence type="ECO:0000313" key="5">
    <source>
        <dbReference type="Proteomes" id="UP000325458"/>
    </source>
</evidence>
<dbReference type="Proteomes" id="UP000194225">
    <property type="component" value="Unassembled WGS sequence"/>
</dbReference>
<dbReference type="InterPro" id="IPR050490">
    <property type="entry name" value="Bact_solute-bd_prot1"/>
</dbReference>
<dbReference type="PROSITE" id="PS51257">
    <property type="entry name" value="PROKAR_LIPOPROTEIN"/>
    <property type="match status" value="1"/>
</dbReference>
<dbReference type="Gene3D" id="3.40.190.10">
    <property type="entry name" value="Periplasmic binding protein-like II"/>
    <property type="match status" value="2"/>
</dbReference>
<organism evidence="3 5">
    <name type="scientific">Streptomyces platensis</name>
    <dbReference type="NCBI Taxonomy" id="58346"/>
    <lineage>
        <taxon>Bacteria</taxon>
        <taxon>Bacillati</taxon>
        <taxon>Actinomycetota</taxon>
        <taxon>Actinomycetes</taxon>
        <taxon>Kitasatosporales</taxon>
        <taxon>Streptomycetaceae</taxon>
        <taxon>Streptomyces</taxon>
    </lineage>
</organism>
<evidence type="ECO:0000313" key="3">
    <source>
        <dbReference type="EMBL" id="QEV50596.1"/>
    </source>
</evidence>
<proteinExistence type="predicted"/>
<dbReference type="RefSeq" id="WP_085923119.1">
    <property type="nucleotide sequence ID" value="NZ_BAABSS010000003.1"/>
</dbReference>
<evidence type="ECO:0000313" key="2">
    <source>
        <dbReference type="EMBL" id="OSY47406.1"/>
    </source>
</evidence>
<reference evidence="3 5" key="2">
    <citation type="submission" date="2017-09" db="EMBL/GenBank/DDBJ databases">
        <authorList>
            <person name="Lee N."/>
            <person name="Cho B.-K."/>
        </authorList>
    </citation>
    <scope>NUCLEOTIDE SEQUENCE [LARGE SCALE GENOMIC DNA]</scope>
    <source>
        <strain evidence="3 5">ATCC 23948</strain>
    </source>
</reference>
<dbReference type="SUPFAM" id="SSF53850">
    <property type="entry name" value="Periplasmic binding protein-like II"/>
    <property type="match status" value="1"/>
</dbReference>
<dbReference type="Proteomes" id="UP000325458">
    <property type="component" value="Chromosome"/>
</dbReference>
<keyword evidence="4" id="KW-1185">Reference proteome</keyword>
<dbReference type="EMBL" id="MIGA01000004">
    <property type="protein sequence ID" value="OSY47406.1"/>
    <property type="molecule type" value="Genomic_DNA"/>
</dbReference>
<evidence type="ECO:0000313" key="4">
    <source>
        <dbReference type="Proteomes" id="UP000194225"/>
    </source>
</evidence>
<keyword evidence="1" id="KW-0732">Signal</keyword>
<dbReference type="KEGG" id="spla:CP981_01980"/>
<dbReference type="GeneID" id="90922100"/>
<gene>
    <name evidence="2" type="primary">malE</name>
    <name evidence="2" type="ORF">BG653_01124</name>
    <name evidence="3" type="ORF">CP981_01980</name>
</gene>
<name>A0AAE6TKF2_STRPT</name>
<sequence>MRTSVKCRRTRPVGAFTATVTAAGLLLTSCGGDSSPPRPAKGSGKITLTEMDYYISEPGRSALTKQLTRCGKLAGVVIKRQIVPDLRTKVLQLANSRALPDLILLDNPDLQQLAATGALVDLGAAGVKTDGLYPNIVAAGKYRGKQYGVAPGVNQLALYYNTSMLAKAGVKPPATWDELRIAAKKLTQGDKVHGIGFAVPASEEGSFQFESFFFSAGASLKKLDSPEAVSALRLLKDLVSSGSAPKDVLSWNQMNVGEQFTNGSLAMMINGPWELPLLRKAGMKDFGIVPVPAPAGRTSSGALGGEVWAAGSSGDKSRKAVEVIKCMVSKGNSLEWAKLTNYVPSDPKVTAEFSAAVPTMKTFVETIGSAKSRTAEVGPDYPKYSQALWTAVQAALSGSKSPSAALADAQKQATQ</sequence>
<dbReference type="PANTHER" id="PTHR43649:SF30">
    <property type="entry name" value="ABC TRANSPORTER SUBSTRATE-BINDING PROTEIN"/>
    <property type="match status" value="1"/>
</dbReference>
<dbReference type="PANTHER" id="PTHR43649">
    <property type="entry name" value="ARABINOSE-BINDING PROTEIN-RELATED"/>
    <property type="match status" value="1"/>
</dbReference>